<sequence>MNSANPRSLFLILSLSLVAVIFYGASTVLFPSDVEMSQRILFSTTKPPDAEMSRRILFNSGIDPHDLCDRSKIPHKDVAIHLDLTGCHGHTGGHKCPLPLQDFKNAHDGVAKFPYPHISIFDHSETVKNLNDFTGFLRDKLSTHKSGSKPWEPNYKDYNVHKGDTKTKTPYTVQLQSATLDNVSTELLDYRMYEKHPTTVTTHGKKYPDGFGKRSGWHISIPEKWTHEVKVGKNKQPALLASKKRYLDELKWYLQVWVPDHHCWLSPYELASH</sequence>
<accession>A0A9W7AQU2</accession>
<dbReference type="Proteomes" id="UP001162640">
    <property type="component" value="Unassembled WGS sequence"/>
</dbReference>
<dbReference type="AlphaFoldDB" id="A0A9W7AQU2"/>
<name>A0A9W7AQU2_9STRA</name>
<reference evidence="2" key="1">
    <citation type="journal article" date="2023" name="Commun. Biol.">
        <title>Genome analysis of Parmales, the sister group of diatoms, reveals the evolutionary specialization of diatoms from phago-mixotrophs to photoautotrophs.</title>
        <authorList>
            <person name="Ban H."/>
            <person name="Sato S."/>
            <person name="Yoshikawa S."/>
            <person name="Yamada K."/>
            <person name="Nakamura Y."/>
            <person name="Ichinomiya M."/>
            <person name="Sato N."/>
            <person name="Blanc-Mathieu R."/>
            <person name="Endo H."/>
            <person name="Kuwata A."/>
            <person name="Ogata H."/>
        </authorList>
    </citation>
    <scope>NUCLEOTIDE SEQUENCE [LARGE SCALE GENOMIC DNA]</scope>
</reference>
<gene>
    <name evidence="1" type="ORF">TL16_g05870</name>
</gene>
<evidence type="ECO:0000313" key="2">
    <source>
        <dbReference type="Proteomes" id="UP001162640"/>
    </source>
</evidence>
<comment type="caution">
    <text evidence="1">The sequence shown here is derived from an EMBL/GenBank/DDBJ whole genome shotgun (WGS) entry which is preliminary data.</text>
</comment>
<organism evidence="1 2">
    <name type="scientific">Triparma laevis f. inornata</name>
    <dbReference type="NCBI Taxonomy" id="1714386"/>
    <lineage>
        <taxon>Eukaryota</taxon>
        <taxon>Sar</taxon>
        <taxon>Stramenopiles</taxon>
        <taxon>Ochrophyta</taxon>
        <taxon>Bolidophyceae</taxon>
        <taxon>Parmales</taxon>
        <taxon>Triparmaceae</taxon>
        <taxon>Triparma</taxon>
    </lineage>
</organism>
<evidence type="ECO:0000313" key="1">
    <source>
        <dbReference type="EMBL" id="GMH72265.1"/>
    </source>
</evidence>
<proteinExistence type="predicted"/>
<dbReference type="EMBL" id="BLQM01000174">
    <property type="protein sequence ID" value="GMH72265.1"/>
    <property type="molecule type" value="Genomic_DNA"/>
</dbReference>
<protein>
    <submittedName>
        <fullName evidence="1">Uncharacterized protein</fullName>
    </submittedName>
</protein>